<dbReference type="OrthoDB" id="9788300at2"/>
<dbReference type="InterPro" id="IPR000182">
    <property type="entry name" value="GNAT_dom"/>
</dbReference>
<dbReference type="EMBL" id="BANC01000110">
    <property type="protein sequence ID" value="GAN81704.1"/>
    <property type="molecule type" value="Genomic_DNA"/>
</dbReference>
<dbReference type="AlphaFoldDB" id="A0A0D6PLR3"/>
<evidence type="ECO:0000259" key="1">
    <source>
        <dbReference type="PROSITE" id="PS51186"/>
    </source>
</evidence>
<dbReference type="InterPro" id="IPR016181">
    <property type="entry name" value="Acyl_CoA_acyltransferase"/>
</dbReference>
<dbReference type="Proteomes" id="UP000032668">
    <property type="component" value="Unassembled WGS sequence"/>
</dbReference>
<dbReference type="RefSeq" id="WP_048880086.1">
    <property type="nucleotide sequence ID" value="NZ_BANC01000110.1"/>
</dbReference>
<evidence type="ECO:0000313" key="3">
    <source>
        <dbReference type="Proteomes" id="UP000032668"/>
    </source>
</evidence>
<dbReference type="PROSITE" id="PS51186">
    <property type="entry name" value="GNAT"/>
    <property type="match status" value="1"/>
</dbReference>
<dbReference type="SUPFAM" id="SSF55729">
    <property type="entry name" value="Acyl-CoA N-acyltransferases (Nat)"/>
    <property type="match status" value="1"/>
</dbReference>
<reference evidence="2 3" key="1">
    <citation type="submission" date="2012-11" db="EMBL/GenBank/DDBJ databases">
        <title>Whole genome sequence of Acidocella aminolytica 101 = DSM 11237.</title>
        <authorList>
            <person name="Azuma Y."/>
            <person name="Higashiura N."/>
            <person name="Hirakawa H."/>
            <person name="Matsushita K."/>
        </authorList>
    </citation>
    <scope>NUCLEOTIDE SEQUENCE [LARGE SCALE GENOMIC DNA]</scope>
    <source>
        <strain evidence="3">101 / DSM 11237</strain>
    </source>
</reference>
<dbReference type="STRING" id="1120923.SAMN02746095_00634"/>
<sequence length="160" mass="17644">MIIRQVQPGDEEAIWQILSPMLKAGDTYALPRDWTREQALTYWLAPEKQSFVAIKDGRVTGTYYLRANQAGGGAHVANCGYVTASWAAGQGIAKAMCAHSLEAAREAGFRAMQFNLVVSTNLRAIGLWQHMGFVTIGRLPGAFQHHEQGDVDALVMFRHL</sequence>
<dbReference type="Gene3D" id="3.40.630.30">
    <property type="match status" value="1"/>
</dbReference>
<dbReference type="PANTHER" id="PTHR43138:SF1">
    <property type="entry name" value="N-ACETYLTRANSFERASE ACA1"/>
    <property type="match status" value="1"/>
</dbReference>
<dbReference type="CDD" id="cd04301">
    <property type="entry name" value="NAT_SF"/>
    <property type="match status" value="1"/>
</dbReference>
<gene>
    <name evidence="2" type="ORF">Aam_112_024</name>
</gene>
<organism evidence="2 3">
    <name type="scientific">Acidocella aminolytica 101 = DSM 11237</name>
    <dbReference type="NCBI Taxonomy" id="1120923"/>
    <lineage>
        <taxon>Bacteria</taxon>
        <taxon>Pseudomonadati</taxon>
        <taxon>Pseudomonadota</taxon>
        <taxon>Alphaproteobacteria</taxon>
        <taxon>Acetobacterales</taxon>
        <taxon>Acidocellaceae</taxon>
        <taxon>Acidocella</taxon>
    </lineage>
</organism>
<protein>
    <submittedName>
        <fullName evidence="2">Acetyltransferase</fullName>
    </submittedName>
</protein>
<keyword evidence="2" id="KW-0808">Transferase</keyword>
<keyword evidence="3" id="KW-1185">Reference proteome</keyword>
<proteinExistence type="predicted"/>
<comment type="caution">
    <text evidence="2">The sequence shown here is derived from an EMBL/GenBank/DDBJ whole genome shotgun (WGS) entry which is preliminary data.</text>
</comment>
<dbReference type="Pfam" id="PF00583">
    <property type="entry name" value="Acetyltransf_1"/>
    <property type="match status" value="1"/>
</dbReference>
<name>A0A0D6PLR3_9PROT</name>
<feature type="domain" description="N-acetyltransferase" evidence="1">
    <location>
        <begin position="1"/>
        <end position="160"/>
    </location>
</feature>
<dbReference type="InterPro" id="IPR052742">
    <property type="entry name" value="Mito_N-acetyltransferase"/>
</dbReference>
<dbReference type="GO" id="GO:0016747">
    <property type="term" value="F:acyltransferase activity, transferring groups other than amino-acyl groups"/>
    <property type="evidence" value="ECO:0007669"/>
    <property type="project" value="InterPro"/>
</dbReference>
<evidence type="ECO:0000313" key="2">
    <source>
        <dbReference type="EMBL" id="GAN81704.1"/>
    </source>
</evidence>
<dbReference type="PANTHER" id="PTHR43138">
    <property type="entry name" value="ACETYLTRANSFERASE, GNAT FAMILY"/>
    <property type="match status" value="1"/>
</dbReference>
<accession>A0A0D6PLR3</accession>